<proteinExistence type="predicted"/>
<dbReference type="Gene3D" id="1.10.150.610">
    <property type="match status" value="1"/>
</dbReference>
<protein>
    <submittedName>
        <fullName evidence="1">Uncharacterized protein</fullName>
    </submittedName>
</protein>
<gene>
    <name evidence="1" type="ORF">AWB74_08032</name>
</gene>
<comment type="caution">
    <text evidence="1">The sequence shown here is derived from an EMBL/GenBank/DDBJ whole genome shotgun (WGS) entry which is preliminary data.</text>
</comment>
<sequence>MNQYFTTRQGAIRRLVAIKREGTEAFRATVIGRQSDGSEVFGLEQVLLHLRVGRIAYFSCGDSCDHDIVFVS</sequence>
<dbReference type="Proteomes" id="UP000055019">
    <property type="component" value="Unassembled WGS sequence"/>
</dbReference>
<evidence type="ECO:0000313" key="1">
    <source>
        <dbReference type="EMBL" id="SAL87245.1"/>
    </source>
</evidence>
<accession>A0A158L1Y0</accession>
<reference evidence="1" key="1">
    <citation type="submission" date="2016-01" db="EMBL/GenBank/DDBJ databases">
        <authorList>
            <person name="Peeters C."/>
        </authorList>
    </citation>
    <scope>NUCLEOTIDE SEQUENCE [LARGE SCALE GENOMIC DNA]</scope>
    <source>
        <strain evidence="1">LMG 29317</strain>
    </source>
</reference>
<keyword evidence="2" id="KW-1185">Reference proteome</keyword>
<organism evidence="1 2">
    <name type="scientific">Caballeronia arvi</name>
    <dbReference type="NCBI Taxonomy" id="1777135"/>
    <lineage>
        <taxon>Bacteria</taxon>
        <taxon>Pseudomonadati</taxon>
        <taxon>Pseudomonadota</taxon>
        <taxon>Betaproteobacteria</taxon>
        <taxon>Burkholderiales</taxon>
        <taxon>Burkholderiaceae</taxon>
        <taxon>Caballeronia</taxon>
    </lineage>
</organism>
<dbReference type="EMBL" id="FCOM02000087">
    <property type="protein sequence ID" value="SAL87245.1"/>
    <property type="molecule type" value="Genomic_DNA"/>
</dbReference>
<evidence type="ECO:0000313" key="2">
    <source>
        <dbReference type="Proteomes" id="UP000055019"/>
    </source>
</evidence>
<dbReference type="AlphaFoldDB" id="A0A158L1Y0"/>
<name>A0A158L1Y0_9BURK</name>